<gene>
    <name evidence="1" type="ORF">SAMN06297397_0600</name>
</gene>
<protein>
    <submittedName>
        <fullName evidence="1">Uncharacterized protein</fullName>
    </submittedName>
</protein>
<dbReference type="Proteomes" id="UP000192328">
    <property type="component" value="Unassembled WGS sequence"/>
</dbReference>
<accession>A0AC61PIQ9</accession>
<comment type="caution">
    <text evidence="1">The sequence shown here is derived from an EMBL/GenBank/DDBJ whole genome shotgun (WGS) entry which is preliminary data.</text>
</comment>
<name>A0AC61PIQ9_9FIRM</name>
<dbReference type="EMBL" id="FWXZ01000001">
    <property type="protein sequence ID" value="SMC39645.1"/>
    <property type="molecule type" value="Genomic_DNA"/>
</dbReference>
<sequence length="108" mass="12332">MKHIIDELYDLKEAVSYEIGEANKRIKNAGGKISTSDLDVIDKLTHSMKSLVTTCAMLESEEGGYSGNYPMYGRSYRDGDRRDGYSGRRYYGRPDDMRDDMDRMGGQR</sequence>
<evidence type="ECO:0000313" key="2">
    <source>
        <dbReference type="Proteomes" id="UP000192328"/>
    </source>
</evidence>
<organism evidence="1 2">
    <name type="scientific">Aristaeella lactis</name>
    <dbReference type="NCBI Taxonomy" id="3046383"/>
    <lineage>
        <taxon>Bacteria</taxon>
        <taxon>Bacillati</taxon>
        <taxon>Bacillota</taxon>
        <taxon>Clostridia</taxon>
        <taxon>Eubacteriales</taxon>
        <taxon>Aristaeellaceae</taxon>
        <taxon>Aristaeella</taxon>
    </lineage>
</organism>
<keyword evidence="2" id="KW-1185">Reference proteome</keyword>
<proteinExistence type="predicted"/>
<evidence type="ECO:0000313" key="1">
    <source>
        <dbReference type="EMBL" id="SMC39645.1"/>
    </source>
</evidence>
<reference evidence="1" key="1">
    <citation type="submission" date="2017-04" db="EMBL/GenBank/DDBJ databases">
        <authorList>
            <person name="Varghese N."/>
            <person name="Submissions S."/>
        </authorList>
    </citation>
    <scope>NUCLEOTIDE SEQUENCE</scope>
    <source>
        <strain evidence="1">WTE2008</strain>
    </source>
</reference>